<dbReference type="AlphaFoldDB" id="A0A168NEY8"/>
<feature type="transmembrane region" description="Helical" evidence="1">
    <location>
        <begin position="7"/>
        <end position="24"/>
    </location>
</feature>
<gene>
    <name evidence="2" type="ORF">PBAT_12515</name>
</gene>
<keyword evidence="1" id="KW-0812">Transmembrane</keyword>
<dbReference type="Proteomes" id="UP000077355">
    <property type="component" value="Unassembled WGS sequence"/>
</dbReference>
<evidence type="ECO:0000313" key="2">
    <source>
        <dbReference type="EMBL" id="OAB45725.1"/>
    </source>
</evidence>
<evidence type="ECO:0000313" key="3">
    <source>
        <dbReference type="Proteomes" id="UP000077355"/>
    </source>
</evidence>
<name>A0A168NEY8_9BACL</name>
<protein>
    <submittedName>
        <fullName evidence="2">Uncharacterized protein</fullName>
    </submittedName>
</protein>
<accession>A0A168NEY8</accession>
<sequence length="61" mass="6822">MNKNNQTLMMLVIGPMLILGSTMHTDGSIVEEVVKGILMGMGLVFTLVYLYDFGKRRKKMG</sequence>
<reference evidence="2 3" key="1">
    <citation type="submission" date="2016-03" db="EMBL/GenBank/DDBJ databases">
        <title>Draft genome sequence of Paenibacillus antarcticus CECT 5836.</title>
        <authorList>
            <person name="Shin S.-K."/>
            <person name="Yi H."/>
        </authorList>
    </citation>
    <scope>NUCLEOTIDE SEQUENCE [LARGE SCALE GENOMIC DNA]</scope>
    <source>
        <strain evidence="2 3">CECT 5836</strain>
    </source>
</reference>
<comment type="caution">
    <text evidence="2">The sequence shown here is derived from an EMBL/GenBank/DDBJ whole genome shotgun (WGS) entry which is preliminary data.</text>
</comment>
<dbReference type="RefSeq" id="WP_068650002.1">
    <property type="nucleotide sequence ID" value="NZ_CP043611.1"/>
</dbReference>
<proteinExistence type="predicted"/>
<keyword evidence="3" id="KW-1185">Reference proteome</keyword>
<keyword evidence="1" id="KW-0472">Membrane</keyword>
<feature type="transmembrane region" description="Helical" evidence="1">
    <location>
        <begin position="36"/>
        <end position="54"/>
    </location>
</feature>
<organism evidence="2 3">
    <name type="scientific">Paenibacillus antarcticus</name>
    <dbReference type="NCBI Taxonomy" id="253703"/>
    <lineage>
        <taxon>Bacteria</taxon>
        <taxon>Bacillati</taxon>
        <taxon>Bacillota</taxon>
        <taxon>Bacilli</taxon>
        <taxon>Bacillales</taxon>
        <taxon>Paenibacillaceae</taxon>
        <taxon>Paenibacillus</taxon>
    </lineage>
</organism>
<dbReference type="EMBL" id="LVJI01000016">
    <property type="protein sequence ID" value="OAB45725.1"/>
    <property type="molecule type" value="Genomic_DNA"/>
</dbReference>
<keyword evidence="1" id="KW-1133">Transmembrane helix</keyword>
<evidence type="ECO:0000256" key="1">
    <source>
        <dbReference type="SAM" id="Phobius"/>
    </source>
</evidence>